<name>A0ABS3Z628_9BACT</name>
<gene>
    <name evidence="1" type="ORF">J7I42_32915</name>
</gene>
<dbReference type="EMBL" id="JAGHKO010000024">
    <property type="protein sequence ID" value="MBO9205135.1"/>
    <property type="molecule type" value="Genomic_DNA"/>
</dbReference>
<comment type="caution">
    <text evidence="1">The sequence shown here is derived from an EMBL/GenBank/DDBJ whole genome shotgun (WGS) entry which is preliminary data.</text>
</comment>
<organism evidence="1 2">
    <name type="scientific">Niastella soli</name>
    <dbReference type="NCBI Taxonomy" id="2821487"/>
    <lineage>
        <taxon>Bacteria</taxon>
        <taxon>Pseudomonadati</taxon>
        <taxon>Bacteroidota</taxon>
        <taxon>Chitinophagia</taxon>
        <taxon>Chitinophagales</taxon>
        <taxon>Chitinophagaceae</taxon>
        <taxon>Niastella</taxon>
    </lineage>
</organism>
<evidence type="ECO:0000313" key="2">
    <source>
        <dbReference type="Proteomes" id="UP000677244"/>
    </source>
</evidence>
<dbReference type="Proteomes" id="UP000677244">
    <property type="component" value="Unassembled WGS sequence"/>
</dbReference>
<keyword evidence="2" id="KW-1185">Reference proteome</keyword>
<reference evidence="1 2" key="1">
    <citation type="submission" date="2021-03" db="EMBL/GenBank/DDBJ databases">
        <title>Assistant Professor.</title>
        <authorList>
            <person name="Huq M.A."/>
        </authorList>
    </citation>
    <scope>NUCLEOTIDE SEQUENCE [LARGE SCALE GENOMIC DNA]</scope>
    <source>
        <strain evidence="1 2">MAH-29</strain>
    </source>
</reference>
<dbReference type="RefSeq" id="WP_209144413.1">
    <property type="nucleotide sequence ID" value="NZ_JAGHKO010000024.1"/>
</dbReference>
<protein>
    <submittedName>
        <fullName evidence="1">Uncharacterized protein</fullName>
    </submittedName>
</protein>
<sequence>MKLAIAHIKSPKNKTDKGMEIIRRFLYLTIRYSILRRNRKNAPIKIIPIASAGPAIK</sequence>
<accession>A0ABS3Z628</accession>
<evidence type="ECO:0000313" key="1">
    <source>
        <dbReference type="EMBL" id="MBO9205135.1"/>
    </source>
</evidence>
<proteinExistence type="predicted"/>